<gene>
    <name evidence="5" type="ORF">M0813_04926</name>
</gene>
<dbReference type="InterPro" id="IPR036595">
    <property type="entry name" value="A-macroglobulin_rcpt-bd_sf"/>
</dbReference>
<evidence type="ECO:0000256" key="2">
    <source>
        <dbReference type="ARBA" id="ARBA00022966"/>
    </source>
</evidence>
<dbReference type="SMART" id="SM01419">
    <property type="entry name" value="Thiol-ester_cl"/>
    <property type="match status" value="1"/>
</dbReference>
<dbReference type="EMBL" id="JAOAOG010000292">
    <property type="protein sequence ID" value="KAJ6232404.1"/>
    <property type="molecule type" value="Genomic_DNA"/>
</dbReference>
<dbReference type="InterPro" id="IPR043136">
    <property type="entry name" value="B30.2/SPRY_sf"/>
</dbReference>
<dbReference type="Gene3D" id="2.60.40.690">
    <property type="entry name" value="Alpha-macroglobulin, receptor-binding domain"/>
    <property type="match status" value="1"/>
</dbReference>
<feature type="compositionally biased region" description="Basic residues" evidence="3">
    <location>
        <begin position="635"/>
        <end position="656"/>
    </location>
</feature>
<dbReference type="PANTHER" id="PTHR11412">
    <property type="entry name" value="MACROGLOBULIN / COMPLEMENT"/>
    <property type="match status" value="1"/>
</dbReference>
<dbReference type="Gene3D" id="2.60.120.920">
    <property type="match status" value="1"/>
</dbReference>
<dbReference type="InterPro" id="IPR008930">
    <property type="entry name" value="Terpenoid_cyclase/PrenylTrfase"/>
</dbReference>
<dbReference type="InterPro" id="IPR044736">
    <property type="entry name" value="Gid1/RanBPM/SPLA_SPRY"/>
</dbReference>
<evidence type="ECO:0000313" key="5">
    <source>
        <dbReference type="EMBL" id="KAJ6232404.1"/>
    </source>
</evidence>
<dbReference type="Pfam" id="PF00207">
    <property type="entry name" value="A2M"/>
    <property type="match status" value="1"/>
</dbReference>
<feature type="compositionally biased region" description="Basic residues" evidence="3">
    <location>
        <begin position="665"/>
        <end position="685"/>
    </location>
</feature>
<name>A0ABQ8XIU2_9EUKA</name>
<dbReference type="Pfam" id="PF07678">
    <property type="entry name" value="TED_complement"/>
    <property type="match status" value="1"/>
</dbReference>
<dbReference type="InterPro" id="IPR009048">
    <property type="entry name" value="A-macroglobulin_rcpt-bd"/>
</dbReference>
<dbReference type="PANTHER" id="PTHR11412:SF136">
    <property type="entry name" value="CD109 ANTIGEN"/>
    <property type="match status" value="1"/>
</dbReference>
<dbReference type="InterPro" id="IPR003877">
    <property type="entry name" value="SPRY_dom"/>
</dbReference>
<feature type="region of interest" description="Disordered" evidence="3">
    <location>
        <begin position="606"/>
        <end position="692"/>
    </location>
</feature>
<dbReference type="Gene3D" id="2.60.40.1930">
    <property type="match status" value="1"/>
</dbReference>
<dbReference type="InterPro" id="IPR001870">
    <property type="entry name" value="B30.2/SPRY"/>
</dbReference>
<sequence length="1716" mass="197778">MSLNSKKRYTVYLTTDKQNYNPGEVVMGRGILLDSFTHRPLQDKIYNTSWKHTHMGYVKILSPDESVLVDKKINASHSNSVYSFSYKLSPDQIGGEYTVIFYHKVQGITLGIRKFSVYKFEKRMFKVDLNFACQGYGPGDKVNGHAIIERSEGGIPVKAKVAGRALVDGLVVWSEDGLKIEKKTGKVKFEFRLPKKITKGKGTINLNIEEGGAQGNSSKTIPIVLQTLDIEFYPEGGDIIAGLQNSVYFECLNPVTGEPADFSGFLYENEKSLNIPLRTIHEGRGRFDFSARENKDYTIKFSYPKGLQPIKFKSVFRPKGCTIRLLSKQSVKFGGKIQLEINSTTELTNAYVYLCKREIVLCCCHIKEWEKRKDQTFCYPLTYNPYPHDGVIRVTVMDCELNVPLSERLLFVEPREEIRLKVTSDQKSYSPGNRVKLNIQATGINGCTKPAFVCTTVTDDPVYKMDEKRKRFPRLPEMVFLENEVKELNDPRSYLYPDFLQAEKEESKSEEAVDEETENNNLGDPKQYVDLLLGTQGWRRFCYKDVESFIQKNLDNQEQIKRLLAYENNKDQSLYSFSDSPLEKSGLKKKLSNQENLQNNVTLEKNPIMEKVTKQMVKKQKEKKKKKREREMMKYNKRKMHMKKKKKKKKTKTKTKKKDENKNKYKEKKKNKRKRRVTRSKKKRSYSSSTFSDDSWEESELELDEGKLGFYEENMNCKKNQRIKFLRVYSHRRRLDWEPDQRRDFANTLFFDNCRKTSLDLKTGEFQTEIEFELNDSITSFRVFVDAFDIDGNVGCNQNYVFHCKKIFYVEPRLPNEVSFGDRLQIPINVVNNYPNKLKEIELLFETKGQAMKLLKKNYWKGAMLGKKREGKYFKMRIENITKPSRKDKKENPDRKIQNILEQENKLVFTGIVRDTSKTDQIIKPLNIKPPGFPLEYNFSGTLGPNSHTDLYCLQLPSDCIDGFFTTEITFHPSSLSNLNSSLKSLIREPHGCFEQISSTCWPMVMAMQYLVSNDVDDDQLIQRGKRLIARATKKLLAYRVKSDNGFSIFGGKPSSIIMTSWGLIEFMEIQKVSPIIPTSDFEKTIKYMLSRADNRSGTFKGCYQKEATVLQQLFILWSLSNYGVDPKLVQLQYQRSFDLIAKGKKHHNKKEHLTDVGAYQRDPYILALMVLVSKNFGYDKDADVVCNMLLDYYNQKWKSTVTTDGIRGAKKSIVYSRNKTLTIETTALCALAWMKCGQVEPVEGCVNYIHKNSKRNRYGTTLSTVLALKAILEWENFCSSKQAVSKIDIFSNNDLIESVTIEKEQKDCVILKNISACYKIGKKNTVSFQMYDGKPMPFNFYLQARTKNNVSNQNCQISLTTRALGYNTSEFQMFQGEIIQLQIDAQNTGTADEPSGMVVAIIGIPGGCSIRLDQLKQLKKKKLISFFELLGAREVVFYWENMDPQQRVSFSIDLIAECVGTFNAPHSRAYLYYDDDKKCWSDDLILTILNKDRLSKGGYDLLNKEQIAKFKRNYTLLTSSDKKKDPNLDGQLQFPSQLSVHVCKELINIISHNEIQYRGSDDDEFIIRSQLPIPRSAVQYYFEMTILNPGRKKYLAIGLVPEEHDLTGMPGWVNSIGYHADDGSIFVCSGEPTQECVKYETNDVVGLGWDKFKQHFYFTKNGSLQCAISKQELMKKTLYPAIGLSCKNIHVIINFGQDEFLFKKANILRQFQSKN</sequence>
<keyword evidence="6" id="KW-1185">Reference proteome</keyword>
<comment type="caution">
    <text evidence="5">The sequence shown here is derived from an EMBL/GenBank/DDBJ whole genome shotgun (WGS) entry which is preliminary data.</text>
</comment>
<dbReference type="CDD" id="cd12885">
    <property type="entry name" value="SPRY_RanBP_like"/>
    <property type="match status" value="1"/>
</dbReference>
<feature type="compositionally biased region" description="Basic residues" evidence="3">
    <location>
        <begin position="616"/>
        <end position="628"/>
    </location>
</feature>
<dbReference type="SUPFAM" id="SSF48239">
    <property type="entry name" value="Terpenoid cyclases/Protein prenyltransferases"/>
    <property type="match status" value="1"/>
</dbReference>
<protein>
    <submittedName>
        <fullName evidence="5">Macroglobulin / complement</fullName>
    </submittedName>
</protein>
<dbReference type="SUPFAM" id="SSF49410">
    <property type="entry name" value="Alpha-macroglobulin receptor domain"/>
    <property type="match status" value="1"/>
</dbReference>
<dbReference type="Pfam" id="PF07677">
    <property type="entry name" value="A2M_recep"/>
    <property type="match status" value="1"/>
</dbReference>
<proteinExistence type="predicted"/>
<evidence type="ECO:0000259" key="4">
    <source>
        <dbReference type="PROSITE" id="PS50188"/>
    </source>
</evidence>
<evidence type="ECO:0000313" key="6">
    <source>
        <dbReference type="Proteomes" id="UP001150062"/>
    </source>
</evidence>
<dbReference type="SMART" id="SM00449">
    <property type="entry name" value="SPRY"/>
    <property type="match status" value="1"/>
</dbReference>
<evidence type="ECO:0000256" key="3">
    <source>
        <dbReference type="SAM" id="MobiDB-lite"/>
    </source>
</evidence>
<keyword evidence="2" id="KW-0882">Thioester bond</keyword>
<dbReference type="Pfam" id="PF00622">
    <property type="entry name" value="SPRY"/>
    <property type="match status" value="1"/>
</dbReference>
<feature type="domain" description="B30.2/SPRY" evidence="4">
    <location>
        <begin position="1517"/>
        <end position="1701"/>
    </location>
</feature>
<dbReference type="InterPro" id="IPR011626">
    <property type="entry name" value="Alpha-macroglobulin_TED"/>
</dbReference>
<dbReference type="SUPFAM" id="SSF49899">
    <property type="entry name" value="Concanavalin A-like lectins/glucanases"/>
    <property type="match status" value="1"/>
</dbReference>
<accession>A0ABQ8XIU2</accession>
<keyword evidence="1" id="KW-0732">Signal</keyword>
<dbReference type="SMART" id="SM01361">
    <property type="entry name" value="A2M_recep"/>
    <property type="match status" value="1"/>
</dbReference>
<reference evidence="5" key="1">
    <citation type="submission" date="2022-08" db="EMBL/GenBank/DDBJ databases">
        <title>Novel sulfate-reducing endosymbionts in the free-living metamonad Anaeramoeba.</title>
        <authorList>
            <person name="Jerlstrom-Hultqvist J."/>
            <person name="Cepicka I."/>
            <person name="Gallot-Lavallee L."/>
            <person name="Salas-Leiva D."/>
            <person name="Curtis B.A."/>
            <person name="Zahonova K."/>
            <person name="Pipaliya S."/>
            <person name="Dacks J."/>
            <person name="Roger A.J."/>
        </authorList>
    </citation>
    <scope>NUCLEOTIDE SEQUENCE</scope>
    <source>
        <strain evidence="5">Schooner1</strain>
    </source>
</reference>
<dbReference type="InterPro" id="IPR050473">
    <property type="entry name" value="A2M/Complement_sys"/>
</dbReference>
<dbReference type="InterPro" id="IPR001599">
    <property type="entry name" value="Macroglobln_a2"/>
</dbReference>
<dbReference type="InterPro" id="IPR047565">
    <property type="entry name" value="Alpha-macroglob_thiol-ester_cl"/>
</dbReference>
<evidence type="ECO:0000256" key="1">
    <source>
        <dbReference type="ARBA" id="ARBA00022729"/>
    </source>
</evidence>
<dbReference type="Gene3D" id="1.50.10.20">
    <property type="match status" value="1"/>
</dbReference>
<dbReference type="PROSITE" id="PS50188">
    <property type="entry name" value="B302_SPRY"/>
    <property type="match status" value="1"/>
</dbReference>
<organism evidence="5 6">
    <name type="scientific">Anaeramoeba flamelloides</name>
    <dbReference type="NCBI Taxonomy" id="1746091"/>
    <lineage>
        <taxon>Eukaryota</taxon>
        <taxon>Metamonada</taxon>
        <taxon>Anaeramoebidae</taxon>
        <taxon>Anaeramoeba</taxon>
    </lineage>
</organism>
<dbReference type="InterPro" id="IPR013320">
    <property type="entry name" value="ConA-like_dom_sf"/>
</dbReference>
<dbReference type="Proteomes" id="UP001150062">
    <property type="component" value="Unassembled WGS sequence"/>
</dbReference>